<proteinExistence type="predicted"/>
<dbReference type="Proteomes" id="UP000276103">
    <property type="component" value="Unassembled WGS sequence"/>
</dbReference>
<evidence type="ECO:0000313" key="2">
    <source>
        <dbReference type="EMBL" id="RUS95426.1"/>
    </source>
</evidence>
<organism evidence="2 3">
    <name type="scientific">Trichormus variabilis SAG 1403-4b</name>
    <dbReference type="NCBI Taxonomy" id="447716"/>
    <lineage>
        <taxon>Bacteria</taxon>
        <taxon>Bacillati</taxon>
        <taxon>Cyanobacteriota</taxon>
        <taxon>Cyanophyceae</taxon>
        <taxon>Nostocales</taxon>
        <taxon>Nostocaceae</taxon>
        <taxon>Trichormus</taxon>
    </lineage>
</organism>
<comment type="caution">
    <text evidence="2">The sequence shown here is derived from an EMBL/GenBank/DDBJ whole genome shotgun (WGS) entry which is preliminary data.</text>
</comment>
<keyword evidence="3" id="KW-1185">Reference proteome</keyword>
<reference evidence="2 3" key="1">
    <citation type="journal article" date="2019" name="Genome Biol. Evol.">
        <title>Day and night: Metabolic profiles and evolutionary relationships of six axenic non-marine cyanobacteria.</title>
        <authorList>
            <person name="Will S.E."/>
            <person name="Henke P."/>
            <person name="Boedeker C."/>
            <person name="Huang S."/>
            <person name="Brinkmann H."/>
            <person name="Rohde M."/>
            <person name="Jarek M."/>
            <person name="Friedl T."/>
            <person name="Seufert S."/>
            <person name="Schumacher M."/>
            <person name="Overmann J."/>
            <person name="Neumann-Schaal M."/>
            <person name="Petersen J."/>
        </authorList>
    </citation>
    <scope>NUCLEOTIDE SEQUENCE [LARGE SCALE GENOMIC DNA]</scope>
    <source>
        <strain evidence="2 3">SAG 1403-4b</strain>
    </source>
</reference>
<dbReference type="PANTHER" id="PTHR42912">
    <property type="entry name" value="METHYLTRANSFERASE"/>
    <property type="match status" value="1"/>
</dbReference>
<evidence type="ECO:0000259" key="1">
    <source>
        <dbReference type="Pfam" id="PF08241"/>
    </source>
</evidence>
<dbReference type="InterPro" id="IPR029063">
    <property type="entry name" value="SAM-dependent_MTases_sf"/>
</dbReference>
<feature type="domain" description="Methyltransferase type 11" evidence="1">
    <location>
        <begin position="12"/>
        <end position="109"/>
    </location>
</feature>
<dbReference type="PANTHER" id="PTHR42912:SF85">
    <property type="entry name" value="METHYLTRANSFERASE TYPE 11"/>
    <property type="match status" value="1"/>
</dbReference>
<evidence type="ECO:0000313" key="3">
    <source>
        <dbReference type="Proteomes" id="UP000276103"/>
    </source>
</evidence>
<gene>
    <name evidence="2" type="ORF">DSM107003_31290</name>
</gene>
<dbReference type="EMBL" id="RSCM01000010">
    <property type="protein sequence ID" value="RUS95426.1"/>
    <property type="molecule type" value="Genomic_DNA"/>
</dbReference>
<accession>A0A3S1BV53</accession>
<dbReference type="SUPFAM" id="SSF53335">
    <property type="entry name" value="S-adenosyl-L-methionine-dependent methyltransferases"/>
    <property type="match status" value="1"/>
</dbReference>
<dbReference type="Pfam" id="PF08241">
    <property type="entry name" value="Methyltransf_11"/>
    <property type="match status" value="1"/>
</dbReference>
<dbReference type="CDD" id="cd02440">
    <property type="entry name" value="AdoMet_MTases"/>
    <property type="match status" value="1"/>
</dbReference>
<dbReference type="GO" id="GO:0008757">
    <property type="term" value="F:S-adenosylmethionine-dependent methyltransferase activity"/>
    <property type="evidence" value="ECO:0007669"/>
    <property type="project" value="InterPro"/>
</dbReference>
<dbReference type="InterPro" id="IPR050508">
    <property type="entry name" value="Methyltransf_Superfamily"/>
</dbReference>
<name>A0A3S1BV53_ANAVA</name>
<protein>
    <recommendedName>
        <fullName evidence="1">Methyltransferase type 11 domain-containing protein</fullName>
    </recommendedName>
</protein>
<sequence length="245" mass="28126">MHYLPEHTESILDVGCNVGLGLKFASELGVKKLYGIDINPQAIELARDNLKDIDQVELYHNSADRLPIRDASVDAVNCTEVLEHIPFDLRPCLIEEIHRVLANNGILLITVPARGLFHFLDPANFRLMFPSLFNTVSKLVGGSGRELGYAEQKHDIVWHYHFTIPELKALLEPLFNIYHIRGRGCFFSPICNWLEWPFYRMNRMNNILYKTISKLHQWDMSCDWGMGLAYNVLIVAEKKSDLSES</sequence>
<dbReference type="AlphaFoldDB" id="A0A3S1BV53"/>
<dbReference type="Gene3D" id="3.40.50.150">
    <property type="entry name" value="Vaccinia Virus protein VP39"/>
    <property type="match status" value="1"/>
</dbReference>
<dbReference type="InterPro" id="IPR013216">
    <property type="entry name" value="Methyltransf_11"/>
</dbReference>